<evidence type="ECO:0000256" key="1">
    <source>
        <dbReference type="SAM" id="Phobius"/>
    </source>
</evidence>
<evidence type="ECO:0000313" key="2">
    <source>
        <dbReference type="EMBL" id="WEX85784.1"/>
    </source>
</evidence>
<keyword evidence="1" id="KW-0472">Membrane</keyword>
<feature type="transmembrane region" description="Helical" evidence="1">
    <location>
        <begin position="51"/>
        <end position="72"/>
    </location>
</feature>
<reference evidence="2 3" key="1">
    <citation type="submission" date="2023-03" db="EMBL/GenBank/DDBJ databases">
        <authorList>
            <person name="Kaur S."/>
            <person name="Espinosa-Saiz D."/>
            <person name="Velazquez E."/>
            <person name="Menendez E."/>
            <person name="diCenzo G.C."/>
        </authorList>
    </citation>
    <scope>NUCLEOTIDE SEQUENCE [LARGE SCALE GENOMIC DNA]</scope>
    <source>
        <strain evidence="2 3">LMG 24692</strain>
    </source>
</reference>
<dbReference type="Proteomes" id="UP001229355">
    <property type="component" value="Chromosome 1"/>
</dbReference>
<protein>
    <recommendedName>
        <fullName evidence="4">DUF4175 domain-containing protein</fullName>
    </recommendedName>
</protein>
<gene>
    <name evidence="2" type="ORF">PZN02_002017</name>
</gene>
<organism evidence="2 3">
    <name type="scientific">Sinorhizobium garamanticum</name>
    <dbReference type="NCBI Taxonomy" id="680247"/>
    <lineage>
        <taxon>Bacteria</taxon>
        <taxon>Pseudomonadati</taxon>
        <taxon>Pseudomonadota</taxon>
        <taxon>Alphaproteobacteria</taxon>
        <taxon>Hyphomicrobiales</taxon>
        <taxon>Rhizobiaceae</taxon>
        <taxon>Sinorhizobium/Ensifer group</taxon>
        <taxon>Sinorhizobium</taxon>
    </lineage>
</organism>
<feature type="transmembrane region" description="Helical" evidence="1">
    <location>
        <begin position="112"/>
        <end position="132"/>
    </location>
</feature>
<feature type="transmembrane region" description="Helical" evidence="1">
    <location>
        <begin position="79"/>
        <end position="100"/>
    </location>
</feature>
<evidence type="ECO:0000313" key="3">
    <source>
        <dbReference type="Proteomes" id="UP001229355"/>
    </source>
</evidence>
<keyword evidence="1" id="KW-0812">Transmembrane</keyword>
<dbReference type="RefSeq" id="WP_280657868.1">
    <property type="nucleotide sequence ID" value="NZ_CP120373.1"/>
</dbReference>
<keyword evidence="1" id="KW-1133">Transmembrane helix</keyword>
<sequence length="146" mass="14920">MIILAIIASFAAIGVMCWLLFNLAVFALPLFAGITAGTWAYQSGAGWPGGIIVGIVAAGLTLVVGQLPLAFVHALWLRLLVAAAFVAPAVLAGYHATLGIVKLTMPSEGWQIAFSIVGAIAVGVCAFARLVAMPLSGDTAQSARLS</sequence>
<accession>A0ABY8D4L5</accession>
<dbReference type="EMBL" id="CP120373">
    <property type="protein sequence ID" value="WEX85784.1"/>
    <property type="molecule type" value="Genomic_DNA"/>
</dbReference>
<feature type="transmembrane region" description="Helical" evidence="1">
    <location>
        <begin position="7"/>
        <end position="31"/>
    </location>
</feature>
<keyword evidence="3" id="KW-1185">Reference proteome</keyword>
<proteinExistence type="predicted"/>
<name>A0ABY8D4L5_9HYPH</name>
<evidence type="ECO:0008006" key="4">
    <source>
        <dbReference type="Google" id="ProtNLM"/>
    </source>
</evidence>